<dbReference type="AlphaFoldDB" id="A0A9F2R9E2"/>
<accession>A0A9F2R9E2</accession>
<dbReference type="InterPro" id="IPR019796">
    <property type="entry name" value="G6P_DH_AS"/>
</dbReference>
<dbReference type="InterPro" id="IPR006148">
    <property type="entry name" value="Glc/Gal-6P_isomerase"/>
</dbReference>
<dbReference type="GO" id="GO:0017057">
    <property type="term" value="F:6-phosphogluconolactonase activity"/>
    <property type="evidence" value="ECO:0007669"/>
    <property type="project" value="InterPro"/>
</dbReference>
<dbReference type="Pfam" id="PF00479">
    <property type="entry name" value="G6PD_N"/>
    <property type="match status" value="1"/>
</dbReference>
<dbReference type="Gene3D" id="3.40.50.1360">
    <property type="match status" value="1"/>
</dbReference>
<dbReference type="OMA" id="APNRCAV"/>
<evidence type="ECO:0000256" key="4">
    <source>
        <dbReference type="ARBA" id="ARBA00023002"/>
    </source>
</evidence>
<dbReference type="PANTHER" id="PTHR23429:SF7">
    <property type="entry name" value="GDH_6PGL ENDOPLASMIC BIFUNCTIONAL PROTEIN"/>
    <property type="match status" value="1"/>
</dbReference>
<feature type="domain" description="Glucosamine/galactosamine-6-phosphate isomerase" evidence="7">
    <location>
        <begin position="571"/>
        <end position="792"/>
    </location>
</feature>
<dbReference type="InterPro" id="IPR022674">
    <property type="entry name" value="G6P_DH_NAD-bd"/>
</dbReference>
<dbReference type="PROSITE" id="PS00069">
    <property type="entry name" value="G6P_DEHYDROGENASE"/>
    <property type="match status" value="1"/>
</dbReference>
<dbReference type="SUPFAM" id="SSF100950">
    <property type="entry name" value="NagB/RpiA/CoA transferase-like"/>
    <property type="match status" value="1"/>
</dbReference>
<keyword evidence="3" id="KW-0521">NADP</keyword>
<gene>
    <name evidence="10 11" type="primary">H6PD</name>
</gene>
<reference evidence="10 11" key="1">
    <citation type="submission" date="2025-04" db="UniProtKB">
        <authorList>
            <consortium name="RefSeq"/>
        </authorList>
    </citation>
    <scope>IDENTIFICATION</scope>
    <source>
        <tissue evidence="10 11">Liver</tissue>
    </source>
</reference>
<dbReference type="GO" id="GO:0006006">
    <property type="term" value="P:glucose metabolic process"/>
    <property type="evidence" value="ECO:0007669"/>
    <property type="project" value="UniProtKB-KW"/>
</dbReference>
<dbReference type="InterPro" id="IPR001282">
    <property type="entry name" value="G6P_DH"/>
</dbReference>
<organism evidence="9 10">
    <name type="scientific">Python bivittatus</name>
    <name type="common">Burmese python</name>
    <name type="synonym">Python molurus bivittatus</name>
    <dbReference type="NCBI Taxonomy" id="176946"/>
    <lineage>
        <taxon>Eukaryota</taxon>
        <taxon>Metazoa</taxon>
        <taxon>Chordata</taxon>
        <taxon>Craniata</taxon>
        <taxon>Vertebrata</taxon>
        <taxon>Euteleostomi</taxon>
        <taxon>Lepidosauria</taxon>
        <taxon>Squamata</taxon>
        <taxon>Bifurcata</taxon>
        <taxon>Unidentata</taxon>
        <taxon>Episquamata</taxon>
        <taxon>Toxicofera</taxon>
        <taxon>Serpentes</taxon>
        <taxon>Henophidia</taxon>
        <taxon>Pythonidae</taxon>
        <taxon>Python</taxon>
    </lineage>
</organism>
<dbReference type="NCBIfam" id="TIGR01198">
    <property type="entry name" value="pgl"/>
    <property type="match status" value="1"/>
</dbReference>
<dbReference type="CDD" id="cd01400">
    <property type="entry name" value="6PGL"/>
    <property type="match status" value="1"/>
</dbReference>
<dbReference type="KEGG" id="pbi:103060486"/>
<dbReference type="GO" id="GO:0050661">
    <property type="term" value="F:NADP binding"/>
    <property type="evidence" value="ECO:0007669"/>
    <property type="project" value="InterPro"/>
</dbReference>
<evidence type="ECO:0000259" key="7">
    <source>
        <dbReference type="Pfam" id="PF01182"/>
    </source>
</evidence>
<evidence type="ECO:0000256" key="3">
    <source>
        <dbReference type="ARBA" id="ARBA00022857"/>
    </source>
</evidence>
<keyword evidence="5" id="KW-0119">Carbohydrate metabolism</keyword>
<name>A0A9F2R9E2_PYTBI</name>
<evidence type="ECO:0000313" key="9">
    <source>
        <dbReference type="Proteomes" id="UP000695026"/>
    </source>
</evidence>
<dbReference type="GeneID" id="103060486"/>
<evidence type="ECO:0000259" key="6">
    <source>
        <dbReference type="Pfam" id="PF00479"/>
    </source>
</evidence>
<dbReference type="GO" id="GO:0004345">
    <property type="term" value="F:glucose-6-phosphate dehydrogenase activity"/>
    <property type="evidence" value="ECO:0007669"/>
    <property type="project" value="InterPro"/>
</dbReference>
<dbReference type="Gene3D" id="3.30.360.10">
    <property type="entry name" value="Dihydrodipicolinate Reductase, domain 2"/>
    <property type="match status" value="1"/>
</dbReference>
<evidence type="ECO:0000259" key="8">
    <source>
        <dbReference type="Pfam" id="PF02781"/>
    </source>
</evidence>
<evidence type="ECO:0000256" key="5">
    <source>
        <dbReference type="ARBA" id="ARBA00023277"/>
    </source>
</evidence>
<keyword evidence="9" id="KW-1185">Reference proteome</keyword>
<dbReference type="Pfam" id="PF02781">
    <property type="entry name" value="G6PD_C"/>
    <property type="match status" value="1"/>
</dbReference>
<feature type="domain" description="Glucose-6-phosphate dehydrogenase C-terminal" evidence="8">
    <location>
        <begin position="228"/>
        <end position="520"/>
    </location>
</feature>
<sequence length="801" mass="90832">MQFAETHRLKMLFKGTLAVILLSGILPTYTKESRSHVSVILLGATGDLAQKYLWQSLFQLYVDEATHGHTFTFYGAGQKALELGRKLMFDRLKKLACSPEVPPNRCAVLKDQFLKLTEYHQLQRAEDYASLSQAIKTTLAQEDLVETGRIFYLSVPPFAYAEIARHINSSCRPPSGAWLRVVLEKPFGHDLGSAQQLADELASVFREEELYRVDHYLGKQAVAHILPFRDQNRRHLDPLWNRHHVERVEIVLKETVDAKNRTEFYEKYGVLRDMHQNHLTEILMSLAMELPANITSSEDILRSKLGTFARLRSLEKTSAVIGQYEAYSAHVREELQKGRDYFTRTPTFAGVLVHLDNLRWEGVPFVLVSGKALDERVSYVRVLFKNRAHCIQMESAWDPEHSRCKPRQVIFYIGHGELNSPAVLVSHNLFKPAMPHGGWKEVLDRPQLRLWGQSLSDYHVYVPVTERDSYSFLLSAIYHGKKESFITTEDLLASWVFWTPLLDQLSHESPRLYPGGQENGHLLDFEMDGKEVAFVARETLEVIDAEEKHTADRFQTLLSTFRESPLITAWADELVGRLASDIEAAAVSAVGRSGEFHLALSGGSSPLALFRQLSGHHYGFPWGQTHLWLVDERCVPLADPESNFGHLHQHLLQHIRIPYFNIHPMPVHLNRRLCVEDDRGPELYANEIGALVANSSFDLVVLGMGVDGHTASLFPRSAGLEGDRDVVFTESPVKPHQRMSVTLPLINKAKRVLILVMGKSKHDIVTVVSRAGNEPQKWPVSGVKLRDGQISWYVDYEALLG</sequence>
<dbReference type="InterPro" id="IPR036291">
    <property type="entry name" value="NAD(P)-bd_dom_sf"/>
</dbReference>
<dbReference type="InterPro" id="IPR037171">
    <property type="entry name" value="NagB/RpiA_transferase-like"/>
</dbReference>
<dbReference type="PRINTS" id="PR00079">
    <property type="entry name" value="G6PDHDRGNASE"/>
</dbReference>
<dbReference type="CTD" id="9563"/>
<dbReference type="OrthoDB" id="60984at2759"/>
<feature type="domain" description="Glucose-6-phosphate dehydrogenase NAD-binding" evidence="6">
    <location>
        <begin position="40"/>
        <end position="222"/>
    </location>
</feature>
<dbReference type="Gene3D" id="3.40.50.720">
    <property type="entry name" value="NAD(P)-binding Rossmann-like Domain"/>
    <property type="match status" value="1"/>
</dbReference>
<protein>
    <submittedName>
        <fullName evidence="10 11">GDH/6PGL endoplasmic bifunctional protein</fullName>
    </submittedName>
</protein>
<proteinExistence type="predicted"/>
<dbReference type="GO" id="GO:0005783">
    <property type="term" value="C:endoplasmic reticulum"/>
    <property type="evidence" value="ECO:0007669"/>
    <property type="project" value="TreeGrafter"/>
</dbReference>
<dbReference type="SUPFAM" id="SSF51735">
    <property type="entry name" value="NAD(P)-binding Rossmann-fold domains"/>
    <property type="match status" value="1"/>
</dbReference>
<dbReference type="GO" id="GO:0009051">
    <property type="term" value="P:pentose-phosphate shunt, oxidative branch"/>
    <property type="evidence" value="ECO:0007669"/>
    <property type="project" value="TreeGrafter"/>
</dbReference>
<evidence type="ECO:0000313" key="10">
    <source>
        <dbReference type="RefSeq" id="XP_007440880.1"/>
    </source>
</evidence>
<evidence type="ECO:0000256" key="1">
    <source>
        <dbReference type="ARBA" id="ARBA00004959"/>
    </source>
</evidence>
<dbReference type="Pfam" id="PF01182">
    <property type="entry name" value="Glucosamine_iso"/>
    <property type="match status" value="1"/>
</dbReference>
<dbReference type="SUPFAM" id="SSF55347">
    <property type="entry name" value="Glyceraldehyde-3-phosphate dehydrogenase-like, C-terminal domain"/>
    <property type="match status" value="1"/>
</dbReference>
<comment type="pathway">
    <text evidence="1">Carbohydrate degradation; pentose phosphate pathway.</text>
</comment>
<dbReference type="InterPro" id="IPR005900">
    <property type="entry name" value="6-phosphogluconolactonase_DevB"/>
</dbReference>
<dbReference type="InterPro" id="IPR022675">
    <property type="entry name" value="G6P_DH_C"/>
</dbReference>
<dbReference type="Proteomes" id="UP000695026">
    <property type="component" value="Unplaced"/>
</dbReference>
<dbReference type="RefSeq" id="XP_007440880.1">
    <property type="nucleotide sequence ID" value="XM_007440818.3"/>
</dbReference>
<dbReference type="PANTHER" id="PTHR23429">
    <property type="entry name" value="GLUCOSE-6-PHOSPHATE 1-DEHYDROGENASE G6PD"/>
    <property type="match status" value="1"/>
</dbReference>
<evidence type="ECO:0000313" key="11">
    <source>
        <dbReference type="RefSeq" id="XP_015745851.1"/>
    </source>
</evidence>
<dbReference type="RefSeq" id="XP_015745851.1">
    <property type="nucleotide sequence ID" value="XM_015890365.2"/>
</dbReference>
<evidence type="ECO:0000256" key="2">
    <source>
        <dbReference type="ARBA" id="ARBA00022526"/>
    </source>
</evidence>
<keyword evidence="4" id="KW-0560">Oxidoreductase</keyword>
<keyword evidence="2" id="KW-0313">Glucose metabolism</keyword>